<evidence type="ECO:0000256" key="10">
    <source>
        <dbReference type="RuleBase" id="RU369099"/>
    </source>
</evidence>
<dbReference type="GO" id="GO:0030246">
    <property type="term" value="F:carbohydrate binding"/>
    <property type="evidence" value="ECO:0007669"/>
    <property type="project" value="UniProtKB-UniRule"/>
</dbReference>
<dbReference type="FunFam" id="2.70.130.10:FF:000002">
    <property type="entry name" value="protein OS-9 isoform X1"/>
    <property type="match status" value="1"/>
</dbReference>
<evidence type="ECO:0000256" key="6">
    <source>
        <dbReference type="ARBA" id="ARBA00023157"/>
    </source>
</evidence>
<dbReference type="PROSITE" id="PS51914">
    <property type="entry name" value="MRH"/>
    <property type="match status" value="1"/>
</dbReference>
<reference evidence="14 15" key="1">
    <citation type="submission" date="2019-09" db="EMBL/GenBank/DDBJ databases">
        <title>Bird 10,000 Genomes (B10K) Project - Family phase.</title>
        <authorList>
            <person name="Zhang G."/>
        </authorList>
    </citation>
    <scope>NUCLEOTIDE SEQUENCE [LARGE SCALE GENOMIC DNA]</scope>
    <source>
        <strain evidence="14">OUT-0056</strain>
        <tissue evidence="14">Blood</tissue>
    </source>
</reference>
<dbReference type="InterPro" id="IPR045149">
    <property type="entry name" value="OS-9-like"/>
</dbReference>
<feature type="compositionally biased region" description="Basic and acidic residues" evidence="11">
    <location>
        <begin position="475"/>
        <end position="485"/>
    </location>
</feature>
<dbReference type="PANTHER" id="PTHR15414">
    <property type="entry name" value="OS-9-RELATED"/>
    <property type="match status" value="1"/>
</dbReference>
<feature type="compositionally biased region" description="Acidic residues" evidence="11">
    <location>
        <begin position="417"/>
        <end position="431"/>
    </location>
</feature>
<evidence type="ECO:0000256" key="7">
    <source>
        <dbReference type="ARBA" id="ARBA00023180"/>
    </source>
</evidence>
<keyword evidence="7" id="KW-0325">Glycoprotein</keyword>
<dbReference type="GO" id="GO:0030968">
    <property type="term" value="P:endoplasmic reticulum unfolded protein response"/>
    <property type="evidence" value="ECO:0007669"/>
    <property type="project" value="UniProtKB-UniRule"/>
</dbReference>
<dbReference type="PANTHER" id="PTHR15414:SF5">
    <property type="entry name" value="PROTEIN OS-9"/>
    <property type="match status" value="1"/>
</dbReference>
<dbReference type="GO" id="GO:0030970">
    <property type="term" value="P:retrograde protein transport, ER to cytosol"/>
    <property type="evidence" value="ECO:0007669"/>
    <property type="project" value="TreeGrafter"/>
</dbReference>
<dbReference type="Gene3D" id="2.70.130.10">
    <property type="entry name" value="Mannose-6-phosphate receptor binding domain"/>
    <property type="match status" value="1"/>
</dbReference>
<feature type="region of interest" description="Disordered" evidence="11">
    <location>
        <begin position="377"/>
        <end position="441"/>
    </location>
</feature>
<comment type="function">
    <text evidence="10">Lectin involved in the quality control of the secretory pathway. As a member of the endoplasmic reticulum-associated degradation lumenal (ERAD-L) surveillance system, targets misfolded endoplasmic reticulum lumenal glycoproteins for degradation.</text>
</comment>
<feature type="domain" description="MRH" evidence="13">
    <location>
        <begin position="109"/>
        <end position="228"/>
    </location>
</feature>
<name>A0A7L3PYY1_9SYLV</name>
<feature type="compositionally biased region" description="Basic and acidic residues" evidence="11">
    <location>
        <begin position="497"/>
        <end position="511"/>
    </location>
</feature>
<dbReference type="SUPFAM" id="SSF50911">
    <property type="entry name" value="Mannose 6-phosphate receptor domain"/>
    <property type="match status" value="1"/>
</dbReference>
<feature type="compositionally biased region" description="Pro residues" evidence="11">
    <location>
        <begin position="393"/>
        <end position="406"/>
    </location>
</feature>
<keyword evidence="15" id="KW-1185">Reference proteome</keyword>
<keyword evidence="4 10" id="KW-0430">Lectin</keyword>
<evidence type="ECO:0000256" key="12">
    <source>
        <dbReference type="SAM" id="SignalP"/>
    </source>
</evidence>
<evidence type="ECO:0000256" key="11">
    <source>
        <dbReference type="SAM" id="MobiDB-lite"/>
    </source>
</evidence>
<evidence type="ECO:0000256" key="3">
    <source>
        <dbReference type="ARBA" id="ARBA00022729"/>
    </source>
</evidence>
<evidence type="ECO:0000259" key="13">
    <source>
        <dbReference type="PROSITE" id="PS51914"/>
    </source>
</evidence>
<evidence type="ECO:0000256" key="2">
    <source>
        <dbReference type="ARBA" id="ARBA00009918"/>
    </source>
</evidence>
<dbReference type="InterPro" id="IPR044865">
    <property type="entry name" value="MRH_dom"/>
</dbReference>
<dbReference type="InterPro" id="IPR012913">
    <property type="entry name" value="OS9-like_dom"/>
</dbReference>
<feature type="non-terminal residue" evidence="14">
    <location>
        <position position="1"/>
    </location>
</feature>
<dbReference type="GO" id="GO:0005788">
    <property type="term" value="C:endoplasmic reticulum lumen"/>
    <property type="evidence" value="ECO:0007669"/>
    <property type="project" value="UniProtKB-SubCell"/>
</dbReference>
<comment type="caution">
    <text evidence="14">The sequence shown here is derived from an EMBL/GenBank/DDBJ whole genome shotgun (WGS) entry which is preliminary data.</text>
</comment>
<gene>
    <name evidence="14" type="primary">Os9</name>
    <name evidence="14" type="ORF">CETCET_R15269</name>
</gene>
<keyword evidence="6" id="KW-1015">Disulfide bond</keyword>
<dbReference type="InterPro" id="IPR009011">
    <property type="entry name" value="Man6P_isomerase_rcpt-bd_dom_sf"/>
</dbReference>
<feature type="non-terminal residue" evidence="14">
    <location>
        <position position="656"/>
    </location>
</feature>
<keyword evidence="5 10" id="KW-0256">Endoplasmic reticulum</keyword>
<feature type="compositionally biased region" description="Low complexity" evidence="11">
    <location>
        <begin position="487"/>
        <end position="496"/>
    </location>
</feature>
<comment type="function">
    <text evidence="8">Lectin component of the HRD1 complex, which functions in endoplasmic reticulum (ER) quality control and ER-associated degradation (ERAD). Specifically recognizes and binds improperly folded glycoproteins as well as hyperglycosylated proteins, retain them in the ER, and transfers them to the ubiquitination machinery and promote their degradation. Possible targets include TRPV4 as well as hyperglycosylated HSP90B1.</text>
</comment>
<protein>
    <recommendedName>
        <fullName evidence="10">Endoplasmic reticulum lectin</fullName>
    </recommendedName>
    <alternativeName>
        <fullName evidence="10">Protein OS-9</fullName>
    </alternativeName>
</protein>
<feature type="region of interest" description="Disordered" evidence="11">
    <location>
        <begin position="469"/>
        <end position="562"/>
    </location>
</feature>
<evidence type="ECO:0000256" key="8">
    <source>
        <dbReference type="ARBA" id="ARBA00053710"/>
    </source>
</evidence>
<comment type="subcellular location">
    <subcellularLocation>
        <location evidence="1 10">Endoplasmic reticulum lumen</location>
    </subcellularLocation>
</comment>
<comment type="similarity">
    <text evidence="2 10">Belongs to the OS-9 family.</text>
</comment>
<proteinExistence type="inferred from homology"/>
<evidence type="ECO:0000256" key="1">
    <source>
        <dbReference type="ARBA" id="ARBA00004319"/>
    </source>
</evidence>
<feature type="compositionally biased region" description="Basic and acidic residues" evidence="11">
    <location>
        <begin position="634"/>
        <end position="645"/>
    </location>
</feature>
<dbReference type="AlphaFoldDB" id="A0A7L3PYY1"/>
<feature type="chain" id="PRO_5029595133" description="Endoplasmic reticulum lectin" evidence="12">
    <location>
        <begin position="31"/>
        <end position="656"/>
    </location>
</feature>
<evidence type="ECO:0000256" key="5">
    <source>
        <dbReference type="ARBA" id="ARBA00022824"/>
    </source>
</evidence>
<dbReference type="Proteomes" id="UP000524451">
    <property type="component" value="Unassembled WGS sequence"/>
</dbReference>
<evidence type="ECO:0000313" key="14">
    <source>
        <dbReference type="EMBL" id="NXU96433.1"/>
    </source>
</evidence>
<keyword evidence="3 12" id="KW-0732">Signal</keyword>
<sequence length="656" mass="72344">MAARRGPGPVAALALLALLGPGWPLRGARAALNLQELSELKYGLEILAEPVLAGQHHAEDVVTVASRFKQRYECRLPPAAVGPPPGPPRDPRLYNGSGVAELLRPMGTAPCLLKTKDWWTYEFCYGRHIQQYHLEESEIKGDVLVLGYYQSAFDWDDETAKASKQHQLRRYHSQSYVNGSRCDLTGRAREAEVRFLCEEGAGDYIARVDEPQSCSYVLTVHTTRICHHPFLRPAPGLAPQPIRCQPALSPAQYVQYVRAQVCEYRGAQAGHGGRGVGLQPWSVCAEAGTEPWCRAGTVPSVLRLALSPPSQERHCPLQPGAGTVLFSLALSPLSQAATPPALGSLVDPRKKIHFKVIRSPGDLLQFIEELKETTRKAKEKVSEEEEEAAAKAPPAPPGPVEPPSPEALPGSETPSVGEEEEEEDEDEEEEAGPLLAGLELLPREQVARLKEEVKSQMEQEFDSIISEVEDELETEGLKGEFDRSRATRTLASTLTRLMDRLDRAEPRRDPPEPPPGPGGHREDKGEEEEEEGGAARKGSPSDGRVRVRMGRSPSQLPQVESEVRELLAKEGLRAEGKIEIKIVTASSGSEEEEAGQWLSEEDSRSLKEIFLSILVQGTEEAQKERRRQQALEDNYRFVWGGRDEPPPPADSEDQDF</sequence>
<evidence type="ECO:0000256" key="9">
    <source>
        <dbReference type="ARBA" id="ARBA00066177"/>
    </source>
</evidence>
<accession>A0A7L3PYY1</accession>
<feature type="signal peptide" evidence="12">
    <location>
        <begin position="1"/>
        <end position="30"/>
    </location>
</feature>
<feature type="region of interest" description="Disordered" evidence="11">
    <location>
        <begin position="634"/>
        <end position="656"/>
    </location>
</feature>
<comment type="subunit">
    <text evidence="9">Component of the HRD1 complex, which comprises at least SYNV1/HRD1, DERL1/2, FAM8A1, HERPUD1/HERP, OS9, SEL1L and UBE2J1. FAM8A1 is stabilized by interaction with SYNV1, which prevents its proteasomal degradation. OS9 and UBE2J1 recruitment to the complex may be mediated by SEL1L. Through this complex, may interact with ERLEC1 and HSPA5. Interacts (via C-terminus) with CPNE6 (via second C2 domain); this interaction occurs in a calcium-dependent manner in vitro. Interacts with CREB3.</text>
</comment>
<dbReference type="Pfam" id="PF07915">
    <property type="entry name" value="PRKCSH"/>
    <property type="match status" value="1"/>
</dbReference>
<organism evidence="14 15">
    <name type="scientific">Cettia cetti</name>
    <dbReference type="NCBI Taxonomy" id="68486"/>
    <lineage>
        <taxon>Eukaryota</taxon>
        <taxon>Metazoa</taxon>
        <taxon>Chordata</taxon>
        <taxon>Craniata</taxon>
        <taxon>Vertebrata</taxon>
        <taxon>Euteleostomi</taxon>
        <taxon>Archelosauria</taxon>
        <taxon>Archosauria</taxon>
        <taxon>Dinosauria</taxon>
        <taxon>Saurischia</taxon>
        <taxon>Theropoda</taxon>
        <taxon>Coelurosauria</taxon>
        <taxon>Aves</taxon>
        <taxon>Neognathae</taxon>
        <taxon>Neoaves</taxon>
        <taxon>Telluraves</taxon>
        <taxon>Australaves</taxon>
        <taxon>Passeriformes</taxon>
        <taxon>Sylvioidea</taxon>
        <taxon>Sylviidae</taxon>
        <taxon>Acrocephalinae</taxon>
        <taxon>Cettia</taxon>
    </lineage>
</organism>
<evidence type="ECO:0000256" key="4">
    <source>
        <dbReference type="ARBA" id="ARBA00022734"/>
    </source>
</evidence>
<evidence type="ECO:0000313" key="15">
    <source>
        <dbReference type="Proteomes" id="UP000524451"/>
    </source>
</evidence>
<dbReference type="EMBL" id="VZUI01004673">
    <property type="protein sequence ID" value="NXU96433.1"/>
    <property type="molecule type" value="Genomic_DNA"/>
</dbReference>